<name>A0ACB8SR33_9AGAM</name>
<organism evidence="1 2">
    <name type="scientific">Artomyces pyxidatus</name>
    <dbReference type="NCBI Taxonomy" id="48021"/>
    <lineage>
        <taxon>Eukaryota</taxon>
        <taxon>Fungi</taxon>
        <taxon>Dikarya</taxon>
        <taxon>Basidiomycota</taxon>
        <taxon>Agaricomycotina</taxon>
        <taxon>Agaricomycetes</taxon>
        <taxon>Russulales</taxon>
        <taxon>Auriscalpiaceae</taxon>
        <taxon>Artomyces</taxon>
    </lineage>
</organism>
<dbReference type="EMBL" id="MU277233">
    <property type="protein sequence ID" value="KAI0058687.1"/>
    <property type="molecule type" value="Genomic_DNA"/>
</dbReference>
<accession>A0ACB8SR33</accession>
<comment type="caution">
    <text evidence="1">The sequence shown here is derived from an EMBL/GenBank/DDBJ whole genome shotgun (WGS) entry which is preliminary data.</text>
</comment>
<protein>
    <submittedName>
        <fullName evidence="1">Uncharacterized protein</fullName>
    </submittedName>
</protein>
<sequence>MQTAGKIKRHFGKRALPDDQHPHFLHYASQLADALRHTILVDQVIYPLSTRTEVLELLEEHITENIVKIGRDYYRQIILNAITCNSLKIRRVCCLGSSTTTCSSRLMNQRLESFSIRWSKVTQNTAASFLKIKL</sequence>
<proteinExistence type="predicted"/>
<keyword evidence="2" id="KW-1185">Reference proteome</keyword>
<evidence type="ECO:0000313" key="1">
    <source>
        <dbReference type="EMBL" id="KAI0058687.1"/>
    </source>
</evidence>
<dbReference type="Proteomes" id="UP000814140">
    <property type="component" value="Unassembled WGS sequence"/>
</dbReference>
<gene>
    <name evidence="1" type="ORF">BV25DRAFT_1218030</name>
</gene>
<reference evidence="1" key="1">
    <citation type="submission" date="2021-03" db="EMBL/GenBank/DDBJ databases">
        <authorList>
            <consortium name="DOE Joint Genome Institute"/>
            <person name="Ahrendt S."/>
            <person name="Looney B.P."/>
            <person name="Miyauchi S."/>
            <person name="Morin E."/>
            <person name="Drula E."/>
            <person name="Courty P.E."/>
            <person name="Chicoki N."/>
            <person name="Fauchery L."/>
            <person name="Kohler A."/>
            <person name="Kuo A."/>
            <person name="Labutti K."/>
            <person name="Pangilinan J."/>
            <person name="Lipzen A."/>
            <person name="Riley R."/>
            <person name="Andreopoulos W."/>
            <person name="He G."/>
            <person name="Johnson J."/>
            <person name="Barry K.W."/>
            <person name="Grigoriev I.V."/>
            <person name="Nagy L."/>
            <person name="Hibbett D."/>
            <person name="Henrissat B."/>
            <person name="Matheny P.B."/>
            <person name="Labbe J."/>
            <person name="Martin F."/>
        </authorList>
    </citation>
    <scope>NUCLEOTIDE SEQUENCE</scope>
    <source>
        <strain evidence="1">HHB10654</strain>
    </source>
</reference>
<evidence type="ECO:0000313" key="2">
    <source>
        <dbReference type="Proteomes" id="UP000814140"/>
    </source>
</evidence>
<reference evidence="1" key="2">
    <citation type="journal article" date="2022" name="New Phytol.">
        <title>Evolutionary transition to the ectomycorrhizal habit in the genomes of a hyperdiverse lineage of mushroom-forming fungi.</title>
        <authorList>
            <person name="Looney B."/>
            <person name="Miyauchi S."/>
            <person name="Morin E."/>
            <person name="Drula E."/>
            <person name="Courty P.E."/>
            <person name="Kohler A."/>
            <person name="Kuo A."/>
            <person name="LaButti K."/>
            <person name="Pangilinan J."/>
            <person name="Lipzen A."/>
            <person name="Riley R."/>
            <person name="Andreopoulos W."/>
            <person name="He G."/>
            <person name="Johnson J."/>
            <person name="Nolan M."/>
            <person name="Tritt A."/>
            <person name="Barry K.W."/>
            <person name="Grigoriev I.V."/>
            <person name="Nagy L.G."/>
            <person name="Hibbett D."/>
            <person name="Henrissat B."/>
            <person name="Matheny P.B."/>
            <person name="Labbe J."/>
            <person name="Martin F.M."/>
        </authorList>
    </citation>
    <scope>NUCLEOTIDE SEQUENCE</scope>
    <source>
        <strain evidence="1">HHB10654</strain>
    </source>
</reference>